<sequence>MGDLPEIDLTDPAVVRDPFTVYGEARERSPLARLAMPGFGTMWLVTRHAEARDMLSDPRFALRADSYLRPDVPEDCLPYMRTMGEMDGPEHTRLRRLVSPAFTARRAGAFRPRIEPLVGRLLDGLPGRAGGGPVDLVPHFTRPLPMDVICELVGIPEPDRPRWREYGATVAASAGAEFAAAIPGIMAGARAAVARRRAELGDDVISDLVRLQTGHADQLTDAEMVTLIWHLVIAGQTPANLVANAVAALLSHPGQLAALRADPALLPRAVEEVMRWGGPALLSVPRFTREDVELGGVRIPAGEAVTVSIAAANRDPRVFGDPDRFDIARAPAGGGAGHLGFSHGPHFCLGASLARVETEVALAALLRRFPGLELAATVEELRAPDPGNWRLTSLPVNL</sequence>
<reference evidence="4" key="1">
    <citation type="journal article" date="2019" name="Int. J. Syst. Evol. Microbiol.">
        <title>The Global Catalogue of Microorganisms (GCM) 10K type strain sequencing project: providing services to taxonomists for standard genome sequencing and annotation.</title>
        <authorList>
            <consortium name="The Broad Institute Genomics Platform"/>
            <consortium name="The Broad Institute Genome Sequencing Center for Infectious Disease"/>
            <person name="Wu L."/>
            <person name="Ma J."/>
        </authorList>
    </citation>
    <scope>NUCLEOTIDE SEQUENCE [LARGE SCALE GENOMIC DNA]</scope>
    <source>
        <strain evidence="4">KCTC 42087</strain>
    </source>
</reference>
<dbReference type="PANTHER" id="PTHR46696">
    <property type="entry name" value="P450, PUTATIVE (EUROFUNG)-RELATED"/>
    <property type="match status" value="1"/>
</dbReference>
<dbReference type="PROSITE" id="PS00086">
    <property type="entry name" value="CYTOCHROME_P450"/>
    <property type="match status" value="1"/>
</dbReference>
<comment type="caution">
    <text evidence="3">The sequence shown here is derived from an EMBL/GenBank/DDBJ whole genome shotgun (WGS) entry which is preliminary data.</text>
</comment>
<keyword evidence="2" id="KW-0408">Iron</keyword>
<evidence type="ECO:0000313" key="4">
    <source>
        <dbReference type="Proteomes" id="UP001596074"/>
    </source>
</evidence>
<name>A0ABW1A917_9ACTN</name>
<keyword evidence="2" id="KW-0503">Monooxygenase</keyword>
<dbReference type="EMBL" id="JBHSON010000045">
    <property type="protein sequence ID" value="MFC5749745.1"/>
    <property type="molecule type" value="Genomic_DNA"/>
</dbReference>
<evidence type="ECO:0000256" key="1">
    <source>
        <dbReference type="ARBA" id="ARBA00010617"/>
    </source>
</evidence>
<keyword evidence="2" id="KW-0560">Oxidoreductase</keyword>
<evidence type="ECO:0000313" key="3">
    <source>
        <dbReference type="EMBL" id="MFC5749745.1"/>
    </source>
</evidence>
<gene>
    <name evidence="3" type="ORF">ACFPZN_29320</name>
</gene>
<accession>A0ABW1A917</accession>
<dbReference type="PANTHER" id="PTHR46696:SF4">
    <property type="entry name" value="BIOTIN BIOSYNTHESIS CYTOCHROME P450"/>
    <property type="match status" value="1"/>
</dbReference>
<evidence type="ECO:0000256" key="2">
    <source>
        <dbReference type="RuleBase" id="RU000461"/>
    </source>
</evidence>
<dbReference type="Gene3D" id="1.10.630.10">
    <property type="entry name" value="Cytochrome P450"/>
    <property type="match status" value="1"/>
</dbReference>
<dbReference type="InterPro" id="IPR036396">
    <property type="entry name" value="Cyt_P450_sf"/>
</dbReference>
<protein>
    <submittedName>
        <fullName evidence="3">Cytochrome P450</fullName>
    </submittedName>
</protein>
<comment type="similarity">
    <text evidence="1 2">Belongs to the cytochrome P450 family.</text>
</comment>
<dbReference type="Proteomes" id="UP001596074">
    <property type="component" value="Unassembled WGS sequence"/>
</dbReference>
<keyword evidence="2" id="KW-0479">Metal-binding</keyword>
<dbReference type="RefSeq" id="WP_378285472.1">
    <property type="nucleotide sequence ID" value="NZ_JBHSON010000045.1"/>
</dbReference>
<dbReference type="InterPro" id="IPR002397">
    <property type="entry name" value="Cyt_P450_B"/>
</dbReference>
<keyword evidence="4" id="KW-1185">Reference proteome</keyword>
<dbReference type="InterPro" id="IPR001128">
    <property type="entry name" value="Cyt_P450"/>
</dbReference>
<dbReference type="PRINTS" id="PR00359">
    <property type="entry name" value="BP450"/>
</dbReference>
<organism evidence="3 4">
    <name type="scientific">Actinomadura rugatobispora</name>
    <dbReference type="NCBI Taxonomy" id="1994"/>
    <lineage>
        <taxon>Bacteria</taxon>
        <taxon>Bacillati</taxon>
        <taxon>Actinomycetota</taxon>
        <taxon>Actinomycetes</taxon>
        <taxon>Streptosporangiales</taxon>
        <taxon>Thermomonosporaceae</taxon>
        <taxon>Actinomadura</taxon>
    </lineage>
</organism>
<keyword evidence="2" id="KW-0349">Heme</keyword>
<proteinExistence type="inferred from homology"/>
<dbReference type="InterPro" id="IPR017972">
    <property type="entry name" value="Cyt_P450_CS"/>
</dbReference>
<dbReference type="SUPFAM" id="SSF48264">
    <property type="entry name" value="Cytochrome P450"/>
    <property type="match status" value="1"/>
</dbReference>
<dbReference type="Pfam" id="PF00067">
    <property type="entry name" value="p450"/>
    <property type="match status" value="1"/>
</dbReference>